<dbReference type="Proteomes" id="UP001286313">
    <property type="component" value="Unassembled WGS sequence"/>
</dbReference>
<keyword evidence="2" id="KW-0812">Transmembrane</keyword>
<dbReference type="CDD" id="cd06257">
    <property type="entry name" value="DnaJ"/>
    <property type="match status" value="1"/>
</dbReference>
<accession>A0AAE1FH95</accession>
<dbReference type="EMBL" id="JAWQEG010002196">
    <property type="protein sequence ID" value="KAK3873691.1"/>
    <property type="molecule type" value="Genomic_DNA"/>
</dbReference>
<dbReference type="PANTHER" id="PTHR44873">
    <property type="entry name" value="DNAJ HOMOLOG SUBFAMILY C MEMBER 30, MITOCHONDRIAL"/>
    <property type="match status" value="1"/>
</dbReference>
<dbReference type="InterPro" id="IPR053025">
    <property type="entry name" value="Mito_ATP_Synthase-Asso"/>
</dbReference>
<dbReference type="SUPFAM" id="SSF46565">
    <property type="entry name" value="Chaperone J-domain"/>
    <property type="match status" value="1"/>
</dbReference>
<protein>
    <recommendedName>
        <fullName evidence="3">J domain-containing protein</fullName>
    </recommendedName>
</protein>
<evidence type="ECO:0000256" key="1">
    <source>
        <dbReference type="SAM" id="Coils"/>
    </source>
</evidence>
<gene>
    <name evidence="4" type="ORF">Pcinc_021310</name>
</gene>
<keyword evidence="2" id="KW-1133">Transmembrane helix</keyword>
<evidence type="ECO:0000313" key="4">
    <source>
        <dbReference type="EMBL" id="KAK3873691.1"/>
    </source>
</evidence>
<keyword evidence="2" id="KW-0472">Membrane</keyword>
<dbReference type="PANTHER" id="PTHR44873:SF1">
    <property type="entry name" value="DNAJ HOMOLOG SUBFAMILY C MEMBER 30, MITOCHONDRIAL"/>
    <property type="match status" value="1"/>
</dbReference>
<dbReference type="Pfam" id="PF00226">
    <property type="entry name" value="DnaJ"/>
    <property type="match status" value="1"/>
</dbReference>
<dbReference type="AlphaFoldDB" id="A0AAE1FH95"/>
<organism evidence="4 5">
    <name type="scientific">Petrolisthes cinctipes</name>
    <name type="common">Flat porcelain crab</name>
    <dbReference type="NCBI Taxonomy" id="88211"/>
    <lineage>
        <taxon>Eukaryota</taxon>
        <taxon>Metazoa</taxon>
        <taxon>Ecdysozoa</taxon>
        <taxon>Arthropoda</taxon>
        <taxon>Crustacea</taxon>
        <taxon>Multicrustacea</taxon>
        <taxon>Malacostraca</taxon>
        <taxon>Eumalacostraca</taxon>
        <taxon>Eucarida</taxon>
        <taxon>Decapoda</taxon>
        <taxon>Pleocyemata</taxon>
        <taxon>Anomura</taxon>
        <taxon>Galatheoidea</taxon>
        <taxon>Porcellanidae</taxon>
        <taxon>Petrolisthes</taxon>
    </lineage>
</organism>
<dbReference type="SMART" id="SM00271">
    <property type="entry name" value="DnaJ"/>
    <property type="match status" value="1"/>
</dbReference>
<sequence>MTKGFYCKKIGVAYINLARTFIFCKTLRAHSCLPNGGLCAPVTSVYYLQIHRLSHSRGIRKESEKSYYDTLEITPKATQAQVKDAYYRMSKAYHPDQLKVTDGKDPSIKFREIREAYEVLGNYHKRRMYDKGLLKFTVASTPSEADKYSSKFYESRRQRSQAPSATGRTPIYNFDEWSQAHYETTRLRKEETKRQYEDLLKEEHNSREEKKANSIVAIFVMFGLGLVFQVLFTHDTDHAKTKIR</sequence>
<proteinExistence type="predicted"/>
<feature type="domain" description="J" evidence="3">
    <location>
        <begin position="66"/>
        <end position="133"/>
    </location>
</feature>
<feature type="transmembrane region" description="Helical" evidence="2">
    <location>
        <begin position="214"/>
        <end position="232"/>
    </location>
</feature>
<reference evidence="4" key="1">
    <citation type="submission" date="2023-10" db="EMBL/GenBank/DDBJ databases">
        <title>Genome assemblies of two species of porcelain crab, Petrolisthes cinctipes and Petrolisthes manimaculis (Anomura: Porcellanidae).</title>
        <authorList>
            <person name="Angst P."/>
        </authorList>
    </citation>
    <scope>NUCLEOTIDE SEQUENCE</scope>
    <source>
        <strain evidence="4">PB745_01</strain>
        <tissue evidence="4">Gill</tissue>
    </source>
</reference>
<keyword evidence="1" id="KW-0175">Coiled coil</keyword>
<dbReference type="InterPro" id="IPR001623">
    <property type="entry name" value="DnaJ_domain"/>
</dbReference>
<evidence type="ECO:0000256" key="2">
    <source>
        <dbReference type="SAM" id="Phobius"/>
    </source>
</evidence>
<evidence type="ECO:0000313" key="5">
    <source>
        <dbReference type="Proteomes" id="UP001286313"/>
    </source>
</evidence>
<dbReference type="Gene3D" id="1.10.287.110">
    <property type="entry name" value="DnaJ domain"/>
    <property type="match status" value="1"/>
</dbReference>
<evidence type="ECO:0000259" key="3">
    <source>
        <dbReference type="PROSITE" id="PS50076"/>
    </source>
</evidence>
<name>A0AAE1FH95_PETCI</name>
<feature type="coiled-coil region" evidence="1">
    <location>
        <begin position="182"/>
        <end position="213"/>
    </location>
</feature>
<comment type="caution">
    <text evidence="4">The sequence shown here is derived from an EMBL/GenBank/DDBJ whole genome shotgun (WGS) entry which is preliminary data.</text>
</comment>
<dbReference type="PRINTS" id="PR00625">
    <property type="entry name" value="JDOMAIN"/>
</dbReference>
<keyword evidence="5" id="KW-1185">Reference proteome</keyword>
<dbReference type="InterPro" id="IPR018253">
    <property type="entry name" value="DnaJ_domain_CS"/>
</dbReference>
<dbReference type="PROSITE" id="PS50076">
    <property type="entry name" value="DNAJ_2"/>
    <property type="match status" value="1"/>
</dbReference>
<dbReference type="PROSITE" id="PS00636">
    <property type="entry name" value="DNAJ_1"/>
    <property type="match status" value="1"/>
</dbReference>
<dbReference type="InterPro" id="IPR036869">
    <property type="entry name" value="J_dom_sf"/>
</dbReference>